<dbReference type="InterPro" id="IPR008969">
    <property type="entry name" value="CarboxyPept-like_regulatory"/>
</dbReference>
<dbReference type="InterPro" id="IPR055382">
    <property type="entry name" value="DUF7601"/>
</dbReference>
<sequence>MIWHQKRQKKLSKVLLIFLSILLVISGIPFAGSGGTTVQAADGTDKTSVFMTANSAFPVEVTQGGNSIAPGGTIQGRQQFTLKSEGLKIPVNGDDPDPTNADPEQYIQKGDWIELKREDHFKEVVLPTATKTLMAQTESGIKTLGTAYFTPNSIRIVFNGDDSFFNGVGRSVVFSFETTADADVTGMGYGDTKPITIFGGAYQLKNPDVTAGYSINLSSPGMIRWDQYGYRGIQPAQFIEGAITWQSTVSSFDQYDTKIILPLDGKTFYTNPASYSNVKGIYVPGSFKVNGQAVTPDIGADGSLAYTFPEGTGENPQVEYKTWIPKEGYYYEYKNPPGNLGRSYRVMNGKVELRQDNDLLVQAGQEISFAPDWIQASASYDHPNETITWKVTVNQYNKKGLKDFTITNALPAGLEFISATWQTWVDGTASEVQSITADNNSVYSFGDIDGKVELVIKTKVKEGSNFRIDPRANWNLATPGGIQNNDATTGTRPSAVTDEAIVTIGAHTFTKSGAIPMESYNLGAITWTVNLTPQYALPDAAVYDVLVHGGDLNVLDHAVDATGEVSKETIAKIKANVTTGQLWKKYHEGTLKGVTNASGLTMKAIPLTVNGEVVADLIKVTGFTSTQPTSFSFRALETNLDILFRQDNSLGKRRTNRALLFDGDAVKLAENGIDLHLRMLNKDMLTASYPIRSNGTADTWYIPNNISRYIGYDSSSRGDEYTLAGYDQETKTVTFRLGVNMPGYNTEEMAKTGESRTITNVKLVDTLPEGWEFVPFSEEKDFELWKGYSDNGSGTGYGFRNNAVSIIEPDDPAHVVSFSHNGNIGTFDFSKLESPYVILVKARPSNSALEKYLEEYTTDGTDKQVLYNQADLHMTWGGEEKVVSEQRKIIVPIQTLGKSVTKPTPGVLEWTVNYSPPFNMEQGVYLQDTIGANMNLRYDLDGKLVLTAPSMAVYPAKQTASGALERVGEALDLADPNSEVQVEAVPGADGTTVLTFKMADPNKFYQFVYQTEVDPSKAKAGDKMGNKVEIMGDDKLKSISATSESTLDSSDVAGSSASNALLPLKKVDPNGNPLQGVQFTLYKKEDGTEVTKGTTNSGGLLNLLFPDPGYYELKETYIDTDTWLPITHVYQVYVGNTPGKPIWVDGVYVTSNNPLVVPTPAQGNLTISNTVQGNAGDKNKLFDFTVEIKGDDAAEEYSYTKSDGTVGKFKNGDTIQLKDGESIVIKQLLAGLTYTVTEADYSGEGYTTDPTTLKYTGTIENNGNHRADFVNTRELFGNLLIGNTVTGNGGDKNKQFDFTVEFNGEGADGEYSYIKSDGGQGKIKSEDVISLKDGETITIFSLPNGMNYVVTEADYSSEGYATRPESKKLTGSIIGTETTEARFVNNRQLPGTLELKTKAADDLGRPKDSAKVPGDGLHPAKLIATLVDDEGKPYADAEITFRDKDGNEVGKAMTDQTGTAEILYQPDKVSDNTEKIYPFTATTTAKSPSGIPYEESNEVTVIATPAVLVGILRNNNTGEVIPNAEIIVKNVKTEEEVIIKTDENGGYRYPVNRDEEYTITYNKMVNIGGVETPVPFTQKADTEDSIIAEGKEIPADIAGVGIVLFKQPDGKSSMIQNQFAETLKIYLKDESGNYITDASGNPKAFPLNTTYGTFSAEGLSEQTYNMEVRYEFEAGKELVISKAELNIKANGELNISEVLVDPYGTITDQATGVVIEGAEVTLYYADTQRNRDNGIVPDTKVTLPEIPGFAPNDNASPTQKSDKTGFYAYMVFPHTDYYLIVTKAGYKRYTSDTISVEEDIVRYDIQLVKESSSGGSGGTGGNDGPGGNDGTGGNDGPGGNDGTGGNDGPGGNDGTGGNDGPGGNDGTGGNDGPGGNDGTGGNDGSGGNDGTEGNNGTGVNKGMGSKKGTDNNKLDDVPKTGDDRPSLTFYMILALISLITLCLCLPNSRKKKSM</sequence>
<evidence type="ECO:0000259" key="3">
    <source>
        <dbReference type="Pfam" id="PF17802"/>
    </source>
</evidence>
<dbReference type="EMBL" id="BORC01000006">
    <property type="protein sequence ID" value="GIN63343.1"/>
    <property type="molecule type" value="Genomic_DNA"/>
</dbReference>
<protein>
    <recommendedName>
        <fullName evidence="7">Big-1 domain-containing protein</fullName>
    </recommendedName>
</protein>
<evidence type="ECO:0000256" key="2">
    <source>
        <dbReference type="SAM" id="Phobius"/>
    </source>
</evidence>
<dbReference type="InterPro" id="IPR041033">
    <property type="entry name" value="SpaA_PFL_dom_1"/>
</dbReference>
<dbReference type="Gene3D" id="2.60.40.740">
    <property type="match status" value="1"/>
</dbReference>
<proteinExistence type="predicted"/>
<evidence type="ECO:0000313" key="6">
    <source>
        <dbReference type="Proteomes" id="UP000682111"/>
    </source>
</evidence>
<evidence type="ECO:0000256" key="1">
    <source>
        <dbReference type="SAM" id="MobiDB-lite"/>
    </source>
</evidence>
<feature type="domain" description="SpaA-like prealbumin fold" evidence="3">
    <location>
        <begin position="1064"/>
        <end position="1117"/>
    </location>
</feature>
<feature type="compositionally biased region" description="Basic and acidic residues" evidence="1">
    <location>
        <begin position="1907"/>
        <end position="1924"/>
    </location>
</feature>
<evidence type="ECO:0000259" key="4">
    <source>
        <dbReference type="Pfam" id="PF24547"/>
    </source>
</evidence>
<keyword evidence="2" id="KW-0812">Transmembrane</keyword>
<feature type="compositionally biased region" description="Gly residues" evidence="1">
    <location>
        <begin position="1814"/>
        <end position="1901"/>
    </location>
</feature>
<evidence type="ECO:0008006" key="7">
    <source>
        <dbReference type="Google" id="ProtNLM"/>
    </source>
</evidence>
<gene>
    <name evidence="5" type="ORF">J27TS8_33360</name>
</gene>
<feature type="domain" description="DUF7601" evidence="4">
    <location>
        <begin position="1277"/>
        <end position="1387"/>
    </location>
</feature>
<dbReference type="RefSeq" id="WP_212934138.1">
    <property type="nucleotide sequence ID" value="NZ_BORC01000006.1"/>
</dbReference>
<dbReference type="Gene3D" id="2.60.40.1120">
    <property type="entry name" value="Carboxypeptidase-like, regulatory domain"/>
    <property type="match status" value="1"/>
</dbReference>
<feature type="domain" description="DUF7601" evidence="4">
    <location>
        <begin position="1163"/>
        <end position="1273"/>
    </location>
</feature>
<organism evidence="5 6">
    <name type="scientific">Robertmurraya siralis</name>
    <dbReference type="NCBI Taxonomy" id="77777"/>
    <lineage>
        <taxon>Bacteria</taxon>
        <taxon>Bacillati</taxon>
        <taxon>Bacillota</taxon>
        <taxon>Bacilli</taxon>
        <taxon>Bacillales</taxon>
        <taxon>Bacillaceae</taxon>
        <taxon>Robertmurraya</taxon>
    </lineage>
</organism>
<keyword evidence="2" id="KW-1133">Transmembrane helix</keyword>
<dbReference type="Gene3D" id="2.60.40.1140">
    <property type="entry name" value="Collagen-binding surface protein Cna, B-type domain"/>
    <property type="match status" value="2"/>
</dbReference>
<reference evidence="5" key="1">
    <citation type="submission" date="2021-03" db="EMBL/GenBank/DDBJ databases">
        <title>Antimicrobial resistance genes in bacteria isolated from Japanese honey, and their potential for conferring macrolide and lincosamide resistance in the American foulbrood pathogen Paenibacillus larvae.</title>
        <authorList>
            <person name="Okamoto M."/>
            <person name="Kumagai M."/>
            <person name="Kanamori H."/>
            <person name="Takamatsu D."/>
        </authorList>
    </citation>
    <scope>NUCLEOTIDE SEQUENCE</scope>
    <source>
        <strain evidence="5">J27TS8</strain>
    </source>
</reference>
<dbReference type="SUPFAM" id="SSF49464">
    <property type="entry name" value="Carboxypeptidase regulatory domain-like"/>
    <property type="match status" value="1"/>
</dbReference>
<dbReference type="Pfam" id="PF24547">
    <property type="entry name" value="DUF7601"/>
    <property type="match status" value="2"/>
</dbReference>
<dbReference type="Gene3D" id="2.60.40.10">
    <property type="entry name" value="Immunoglobulins"/>
    <property type="match status" value="2"/>
</dbReference>
<keyword evidence="2" id="KW-0472">Membrane</keyword>
<feature type="transmembrane region" description="Helical" evidence="2">
    <location>
        <begin position="1927"/>
        <end position="1945"/>
    </location>
</feature>
<name>A0A919WJS0_9BACI</name>
<feature type="region of interest" description="Disordered" evidence="1">
    <location>
        <begin position="1810"/>
        <end position="1924"/>
    </location>
</feature>
<dbReference type="SUPFAM" id="SSF49478">
    <property type="entry name" value="Cna protein B-type domain"/>
    <property type="match status" value="1"/>
</dbReference>
<accession>A0A919WJS0</accession>
<dbReference type="Pfam" id="PF17802">
    <property type="entry name" value="SpaA"/>
    <property type="match status" value="1"/>
</dbReference>
<dbReference type="Proteomes" id="UP000682111">
    <property type="component" value="Unassembled WGS sequence"/>
</dbReference>
<dbReference type="InterPro" id="IPR013783">
    <property type="entry name" value="Ig-like_fold"/>
</dbReference>
<keyword evidence="6" id="KW-1185">Reference proteome</keyword>
<comment type="caution">
    <text evidence="5">The sequence shown here is derived from an EMBL/GenBank/DDBJ whole genome shotgun (WGS) entry which is preliminary data.</text>
</comment>
<evidence type="ECO:0000313" key="5">
    <source>
        <dbReference type="EMBL" id="GIN63343.1"/>
    </source>
</evidence>